<keyword evidence="12" id="KW-1185">Reference proteome</keyword>
<evidence type="ECO:0000313" key="11">
    <source>
        <dbReference type="EMBL" id="PRP84139.1"/>
    </source>
</evidence>
<evidence type="ECO:0000256" key="8">
    <source>
        <dbReference type="ARBA" id="ARBA00038459"/>
    </source>
</evidence>
<evidence type="ECO:0000256" key="7">
    <source>
        <dbReference type="ARBA" id="ARBA00023136"/>
    </source>
</evidence>
<feature type="transmembrane region" description="Helical" evidence="9">
    <location>
        <begin position="453"/>
        <end position="477"/>
    </location>
</feature>
<dbReference type="Pfam" id="PF01055">
    <property type="entry name" value="Glyco_hydro_31_2nd"/>
    <property type="match status" value="1"/>
</dbReference>
<dbReference type="SUPFAM" id="SSF51445">
    <property type="entry name" value="(Trans)glycosidases"/>
    <property type="match status" value="1"/>
</dbReference>
<dbReference type="InterPro" id="IPR020846">
    <property type="entry name" value="MFS_dom"/>
</dbReference>
<sequence>MSGLILSHVSTKLHKQLYVDVHVYRCTCRKWRRRAEVEPPRKARKINRRGHNCVLHHAHKYLDACSRCRAQTKLYHAGHIANAKYQGKGTKESPYIVDWLPGDVEDPMKWSDLRKWSLTLFVSIATLAVAFCSSAYSGGAREILLEFKTGTIEFILGVSLFVLGFALGPLLWAPLSEIFGRRLLFLITYAALTAFNAGAAGAQNIETLLILRFFAGSFGSSPLTNSGGTLADMFPAKTRGLAMVLFAAAPFLGPAIGPIVGGFVGQTIGWRWIEGVMAIFTGFILILGYLVLPETYAPVLLRQRAKLLSKTERAEYVSKFEAQKRLNYVDLFKTSLGRPWVLLFLEPIVLLLSIYMAIVYGILYMLFAAFPIVFQQGRGWSPGIGGLAFLGIIGGMVCTVAYCVFIENPRYTKAVDRNNGRAPPEERLPTAIIGAFLLPIGLFWFSWTNYPSIHWIVPILAGAPFGAGMVFVFLAIMNYLVDTYVIYAASVLAANSVLRSLFGMAFPLFTSNMYKTLGIHWASSIAAFLSLVCIPAPIVFYLYGARIRAASKYATEAEAFIIKMMEAARKAREPPSQIKDEAGGVTEEEEMTELSKSVVINVREKESGSANCRFSSSSGRNMPRLIDPVHWSIIDQASEDTTQPFISFQSRAGNRFHIHPVDDELVRIVHVPPKDKNAPFSLRVISWEERRSKWSVTIINPKSIQLSNTTSAIDIHVDISHSLSLTWSRNGITFLKDFKMAYSHDIRTGRMYHRIFRDSYITTDEHQKTVNHNHPHPPSQVEFVYGLGETKGGLMKGGKRYTIDSRDSLGYDPEETDPLYKICPFYTIHDSQKNTWTGLYYNTLVPSIIDLGAEHDFSTGNFRSYTVENGPLDYYVLAPRGGLPDVISQFARLVTPHSTGPMGSPKDGWQTSPTLPNLSQFGYLASSLTLSERKDAQTAVSEYIVETRQHGFPVDGMHLSSGYCVDEKSQERNYFVWNREKYPDPSEMGRKMEEEMSCQLIINVKPWLLDGHPWYTSTSTQRAFVRSPPDALDDSDRCGHNGEAKTIHWSANMGETAKGSYIDFSSTEGDQAWRGFLREGVMRHHITGVWIDNNEFSTLYDDCVSLRGQVNPWMEPTNTTETEVSGRMGWRGDIAVGAVGRQVLTMGMARSTFTELLLHSPGIRPTVVTRSAVPGIQAYAHGTWSGDNSTTWETLRYSTKMSLSVGVSFGPGLYGHDIGGFSGTNSPSAELLIRWCQQSAWHTRFTVHSWKKISTTLFMFEGEQPETTEILRKTIEWRYLLLPSLYSLYVTEYHRKGHPVLKPLLWYHSVEHQTLTQDEQFLFGSHVLVAPVLTFQSRDITFYLPCGQWCELDTGKWFESTGETITMAAPLSRCPTLVRAGGILVLGGVCQTHAFDRAGRTERTVLLFPGPSGGEGEFTLVEDDGRTNDAGFRGVFSEISIRFEADASEVRVEMETKRGDYKGQWDYHFKLPDGDTRTIRGVEEKMKYVV</sequence>
<organism evidence="11 12">
    <name type="scientific">Planoprotostelium fungivorum</name>
    <dbReference type="NCBI Taxonomy" id="1890364"/>
    <lineage>
        <taxon>Eukaryota</taxon>
        <taxon>Amoebozoa</taxon>
        <taxon>Evosea</taxon>
        <taxon>Variosea</taxon>
        <taxon>Cavosteliida</taxon>
        <taxon>Cavosteliaceae</taxon>
        <taxon>Planoprotostelium</taxon>
    </lineage>
</organism>
<comment type="caution">
    <text evidence="11">The sequence shown here is derived from an EMBL/GenBank/DDBJ whole genome shotgun (WGS) entry which is preliminary data.</text>
</comment>
<feature type="transmembrane region" description="Helical" evidence="9">
    <location>
        <begin position="240"/>
        <end position="260"/>
    </location>
</feature>
<feature type="transmembrane region" description="Helical" evidence="9">
    <location>
        <begin position="340"/>
        <end position="367"/>
    </location>
</feature>
<dbReference type="InterPro" id="IPR013780">
    <property type="entry name" value="Glyco_hydro_b"/>
</dbReference>
<evidence type="ECO:0000256" key="1">
    <source>
        <dbReference type="ARBA" id="ARBA00004651"/>
    </source>
</evidence>
<comment type="subcellular location">
    <subcellularLocation>
        <location evidence="1">Cell membrane</location>
        <topology evidence="1">Multi-pass membrane protein</topology>
    </subcellularLocation>
</comment>
<feature type="transmembrane region" description="Helical" evidence="9">
    <location>
        <begin position="428"/>
        <end position="447"/>
    </location>
</feature>
<dbReference type="STRING" id="1890364.A0A2P6NJN1"/>
<name>A0A2P6NJN1_9EUKA</name>
<evidence type="ECO:0000256" key="3">
    <source>
        <dbReference type="ARBA" id="ARBA00022448"/>
    </source>
</evidence>
<comment type="similarity">
    <text evidence="2">Belongs to the glycosyl hydrolase 31 family.</text>
</comment>
<dbReference type="InterPro" id="IPR033403">
    <property type="entry name" value="DUF5110"/>
</dbReference>
<dbReference type="PROSITE" id="PS50850">
    <property type="entry name" value="MFS"/>
    <property type="match status" value="1"/>
</dbReference>
<proteinExistence type="inferred from homology"/>
<keyword evidence="4" id="KW-1003">Cell membrane</keyword>
<feature type="transmembrane region" description="Helical" evidence="9">
    <location>
        <begin position="521"/>
        <end position="543"/>
    </location>
</feature>
<dbReference type="InterPro" id="IPR025887">
    <property type="entry name" value="Glyco_hydro_31_N_dom"/>
</dbReference>
<dbReference type="EMBL" id="MDYQ01000069">
    <property type="protein sequence ID" value="PRP84139.1"/>
    <property type="molecule type" value="Genomic_DNA"/>
</dbReference>
<dbReference type="SUPFAM" id="SSF103473">
    <property type="entry name" value="MFS general substrate transporter"/>
    <property type="match status" value="1"/>
</dbReference>
<feature type="transmembrane region" description="Helical" evidence="9">
    <location>
        <begin position="272"/>
        <end position="292"/>
    </location>
</feature>
<dbReference type="InterPro" id="IPR036259">
    <property type="entry name" value="MFS_trans_sf"/>
</dbReference>
<accession>A0A2P6NJN1</accession>
<evidence type="ECO:0000313" key="12">
    <source>
        <dbReference type="Proteomes" id="UP000241769"/>
    </source>
</evidence>
<dbReference type="InterPro" id="IPR011013">
    <property type="entry name" value="Gal_mutarotase_sf_dom"/>
</dbReference>
<dbReference type="Pfam" id="PF21365">
    <property type="entry name" value="Glyco_hydro_31_3rd"/>
    <property type="match status" value="1"/>
</dbReference>
<evidence type="ECO:0000256" key="5">
    <source>
        <dbReference type="ARBA" id="ARBA00022692"/>
    </source>
</evidence>
<dbReference type="Gene3D" id="1.20.1250.20">
    <property type="entry name" value="MFS general substrate transporter like domains"/>
    <property type="match status" value="1"/>
</dbReference>
<keyword evidence="3" id="KW-0813">Transport</keyword>
<evidence type="ECO:0000256" key="9">
    <source>
        <dbReference type="SAM" id="Phobius"/>
    </source>
</evidence>
<dbReference type="Gene3D" id="2.60.40.1180">
    <property type="entry name" value="Golgi alpha-mannosidase II"/>
    <property type="match status" value="2"/>
</dbReference>
<dbReference type="InParanoid" id="A0A2P6NJN1"/>
<keyword evidence="6 9" id="KW-1133">Transmembrane helix</keyword>
<evidence type="ECO:0000256" key="2">
    <source>
        <dbReference type="ARBA" id="ARBA00007806"/>
    </source>
</evidence>
<feature type="domain" description="Major facilitator superfamily (MFS) profile" evidence="10">
    <location>
        <begin position="118"/>
        <end position="548"/>
    </location>
</feature>
<feature type="transmembrane region" description="Helical" evidence="9">
    <location>
        <begin position="151"/>
        <end position="171"/>
    </location>
</feature>
<dbReference type="Proteomes" id="UP000241769">
    <property type="component" value="Unassembled WGS sequence"/>
</dbReference>
<dbReference type="Pfam" id="PF17137">
    <property type="entry name" value="DUF5110"/>
    <property type="match status" value="1"/>
</dbReference>
<evidence type="ECO:0000256" key="6">
    <source>
        <dbReference type="ARBA" id="ARBA00022989"/>
    </source>
</evidence>
<dbReference type="GO" id="GO:0022857">
    <property type="term" value="F:transmembrane transporter activity"/>
    <property type="evidence" value="ECO:0007669"/>
    <property type="project" value="InterPro"/>
</dbReference>
<dbReference type="PANTHER" id="PTHR23502">
    <property type="entry name" value="MAJOR FACILITATOR SUPERFAMILY"/>
    <property type="match status" value="1"/>
</dbReference>
<feature type="transmembrane region" description="Helical" evidence="9">
    <location>
        <begin position="484"/>
        <end position="509"/>
    </location>
</feature>
<protein>
    <submittedName>
        <fullName evidence="11">Polyamine transporter 3</fullName>
    </submittedName>
</protein>
<dbReference type="GO" id="GO:0005975">
    <property type="term" value="P:carbohydrate metabolic process"/>
    <property type="evidence" value="ECO:0007669"/>
    <property type="project" value="InterPro"/>
</dbReference>
<gene>
    <name evidence="11" type="ORF">PROFUN_04130</name>
</gene>
<dbReference type="OrthoDB" id="9986881at2759"/>
<dbReference type="SUPFAM" id="SSF74650">
    <property type="entry name" value="Galactose mutarotase-like"/>
    <property type="match status" value="1"/>
</dbReference>
<dbReference type="CDD" id="cd17323">
    <property type="entry name" value="MFS_Tpo1_MDR_like"/>
    <property type="match status" value="1"/>
</dbReference>
<dbReference type="Pfam" id="PF13802">
    <property type="entry name" value="Gal_mutarotas_2"/>
    <property type="match status" value="1"/>
</dbReference>
<dbReference type="InterPro" id="IPR017853">
    <property type="entry name" value="GH"/>
</dbReference>
<dbReference type="GO" id="GO:0030246">
    <property type="term" value="F:carbohydrate binding"/>
    <property type="evidence" value="ECO:0007669"/>
    <property type="project" value="InterPro"/>
</dbReference>
<keyword evidence="7 9" id="KW-0472">Membrane</keyword>
<feature type="transmembrane region" description="Helical" evidence="9">
    <location>
        <begin position="387"/>
        <end position="407"/>
    </location>
</feature>
<dbReference type="InterPro" id="IPR011701">
    <property type="entry name" value="MFS"/>
</dbReference>
<evidence type="ECO:0000259" key="10">
    <source>
        <dbReference type="PROSITE" id="PS50850"/>
    </source>
</evidence>
<dbReference type="Gene3D" id="2.60.40.1760">
    <property type="entry name" value="glycosyl hydrolase (family 31)"/>
    <property type="match status" value="1"/>
</dbReference>
<feature type="transmembrane region" description="Helical" evidence="9">
    <location>
        <begin position="183"/>
        <end position="202"/>
    </location>
</feature>
<dbReference type="Gene3D" id="3.20.20.80">
    <property type="entry name" value="Glycosidases"/>
    <property type="match status" value="1"/>
</dbReference>
<dbReference type="InterPro" id="IPR048395">
    <property type="entry name" value="Glyco_hydro_31_C"/>
</dbReference>
<comment type="similarity">
    <text evidence="8">Belongs to the major facilitator superfamily. DHA1 family. Polyamines/proton antiporter (TC 2.A.1.2.16) subfamily.</text>
</comment>
<dbReference type="FunFam" id="1.20.1250.20:FF:000266">
    <property type="entry name" value="MFS multidrug transporter, putative"/>
    <property type="match status" value="1"/>
</dbReference>
<dbReference type="PANTHER" id="PTHR23502:SF186">
    <property type="entry name" value="MAJOR FACILITATOR SUPERFAMILY (MFS) PROFILE DOMAIN-CONTAINING PROTEIN"/>
    <property type="match status" value="1"/>
</dbReference>
<dbReference type="SUPFAM" id="SSF51011">
    <property type="entry name" value="Glycosyl hydrolase domain"/>
    <property type="match status" value="1"/>
</dbReference>
<dbReference type="InterPro" id="IPR000322">
    <property type="entry name" value="Glyco_hydro_31_TIM"/>
</dbReference>
<dbReference type="CDD" id="cd14752">
    <property type="entry name" value="GH31_N"/>
    <property type="match status" value="1"/>
</dbReference>
<evidence type="ECO:0000256" key="4">
    <source>
        <dbReference type="ARBA" id="ARBA00022475"/>
    </source>
</evidence>
<dbReference type="Pfam" id="PF07690">
    <property type="entry name" value="MFS_1"/>
    <property type="match status" value="1"/>
</dbReference>
<reference evidence="11 12" key="1">
    <citation type="journal article" date="2018" name="Genome Biol. Evol.">
        <title>Multiple Roots of Fruiting Body Formation in Amoebozoa.</title>
        <authorList>
            <person name="Hillmann F."/>
            <person name="Forbes G."/>
            <person name="Novohradska S."/>
            <person name="Ferling I."/>
            <person name="Riege K."/>
            <person name="Groth M."/>
            <person name="Westermann M."/>
            <person name="Marz M."/>
            <person name="Spaller T."/>
            <person name="Winckler T."/>
            <person name="Schaap P."/>
            <person name="Glockner G."/>
        </authorList>
    </citation>
    <scope>NUCLEOTIDE SEQUENCE [LARGE SCALE GENOMIC DNA]</scope>
    <source>
        <strain evidence="11 12">Jena</strain>
    </source>
</reference>
<keyword evidence="5 9" id="KW-0812">Transmembrane</keyword>
<dbReference type="GO" id="GO:0005886">
    <property type="term" value="C:plasma membrane"/>
    <property type="evidence" value="ECO:0007669"/>
    <property type="project" value="UniProtKB-SubCell"/>
</dbReference>
<dbReference type="GO" id="GO:0004553">
    <property type="term" value="F:hydrolase activity, hydrolyzing O-glycosyl compounds"/>
    <property type="evidence" value="ECO:0007669"/>
    <property type="project" value="InterPro"/>
</dbReference>
<feature type="transmembrane region" description="Helical" evidence="9">
    <location>
        <begin position="118"/>
        <end position="139"/>
    </location>
</feature>